<dbReference type="EMBL" id="DS547097">
    <property type="protein sequence ID" value="EDR10675.1"/>
    <property type="molecule type" value="Genomic_DNA"/>
</dbReference>
<gene>
    <name evidence="2" type="ORF">LACBIDRAFT_325497</name>
</gene>
<dbReference type="InParanoid" id="B0D549"/>
<feature type="region of interest" description="Disordered" evidence="1">
    <location>
        <begin position="76"/>
        <end position="104"/>
    </location>
</feature>
<proteinExistence type="predicted"/>
<evidence type="ECO:0000313" key="3">
    <source>
        <dbReference type="Proteomes" id="UP000001194"/>
    </source>
</evidence>
<name>B0D549_LACBS</name>
<evidence type="ECO:0000256" key="1">
    <source>
        <dbReference type="SAM" id="MobiDB-lite"/>
    </source>
</evidence>
<dbReference type="HOGENOM" id="CLU_1825607_0_0_1"/>
<dbReference type="RefSeq" id="XP_001879125.1">
    <property type="nucleotide sequence ID" value="XM_001879090.1"/>
</dbReference>
<dbReference type="AlphaFoldDB" id="B0D549"/>
<dbReference type="Proteomes" id="UP000001194">
    <property type="component" value="Unassembled WGS sequence"/>
</dbReference>
<dbReference type="KEGG" id="lbc:LACBIDRAFT_325497"/>
<dbReference type="GeneID" id="6074463"/>
<sequence>MEPDILGALSVTSGNDWDLPAIPLSCKDIDLSCFAVDGGIIDPDLDTLGFYKNGQLDMDQVNHHVHLALDHLRRYDNKGNQNRHVYDSSGEPGPSRNGRHAPIFNPFNALKKSSAIIPPMAPIEPTTTNVPSAVAAVATQP</sequence>
<reference evidence="2 3" key="1">
    <citation type="journal article" date="2008" name="Nature">
        <title>The genome of Laccaria bicolor provides insights into mycorrhizal symbiosis.</title>
        <authorList>
            <person name="Martin F."/>
            <person name="Aerts A."/>
            <person name="Ahren D."/>
            <person name="Brun A."/>
            <person name="Danchin E.G.J."/>
            <person name="Duchaussoy F."/>
            <person name="Gibon J."/>
            <person name="Kohler A."/>
            <person name="Lindquist E."/>
            <person name="Pereda V."/>
            <person name="Salamov A."/>
            <person name="Shapiro H.J."/>
            <person name="Wuyts J."/>
            <person name="Blaudez D."/>
            <person name="Buee M."/>
            <person name="Brokstein P."/>
            <person name="Canbaeck B."/>
            <person name="Cohen D."/>
            <person name="Courty P.E."/>
            <person name="Coutinho P.M."/>
            <person name="Delaruelle C."/>
            <person name="Detter J.C."/>
            <person name="Deveau A."/>
            <person name="DiFazio S."/>
            <person name="Duplessis S."/>
            <person name="Fraissinet-Tachet L."/>
            <person name="Lucic E."/>
            <person name="Frey-Klett P."/>
            <person name="Fourrey C."/>
            <person name="Feussner I."/>
            <person name="Gay G."/>
            <person name="Grimwood J."/>
            <person name="Hoegger P.J."/>
            <person name="Jain P."/>
            <person name="Kilaru S."/>
            <person name="Labbe J."/>
            <person name="Lin Y.C."/>
            <person name="Legue V."/>
            <person name="Le Tacon F."/>
            <person name="Marmeisse R."/>
            <person name="Melayah D."/>
            <person name="Montanini B."/>
            <person name="Muratet M."/>
            <person name="Nehls U."/>
            <person name="Niculita-Hirzel H."/>
            <person name="Oudot-Le Secq M.P."/>
            <person name="Peter M."/>
            <person name="Quesneville H."/>
            <person name="Rajashekar B."/>
            <person name="Reich M."/>
            <person name="Rouhier N."/>
            <person name="Schmutz J."/>
            <person name="Yin T."/>
            <person name="Chalot M."/>
            <person name="Henrissat B."/>
            <person name="Kuees U."/>
            <person name="Lucas S."/>
            <person name="Van de Peer Y."/>
            <person name="Podila G.K."/>
            <person name="Polle A."/>
            <person name="Pukkila P.J."/>
            <person name="Richardson P.M."/>
            <person name="Rouze P."/>
            <person name="Sanders I.R."/>
            <person name="Stajich J.E."/>
            <person name="Tunlid A."/>
            <person name="Tuskan G."/>
            <person name="Grigoriev I.V."/>
        </authorList>
    </citation>
    <scope>NUCLEOTIDE SEQUENCE [LARGE SCALE GENOMIC DNA]</scope>
    <source>
        <strain evidence="3">S238N-H82 / ATCC MYA-4686</strain>
    </source>
</reference>
<accession>B0D549</accession>
<organism evidence="3">
    <name type="scientific">Laccaria bicolor (strain S238N-H82 / ATCC MYA-4686)</name>
    <name type="common">Bicoloured deceiver</name>
    <name type="synonym">Laccaria laccata var. bicolor</name>
    <dbReference type="NCBI Taxonomy" id="486041"/>
    <lineage>
        <taxon>Eukaryota</taxon>
        <taxon>Fungi</taxon>
        <taxon>Dikarya</taxon>
        <taxon>Basidiomycota</taxon>
        <taxon>Agaricomycotina</taxon>
        <taxon>Agaricomycetes</taxon>
        <taxon>Agaricomycetidae</taxon>
        <taxon>Agaricales</taxon>
        <taxon>Agaricineae</taxon>
        <taxon>Hydnangiaceae</taxon>
        <taxon>Laccaria</taxon>
    </lineage>
</organism>
<evidence type="ECO:0000313" key="2">
    <source>
        <dbReference type="EMBL" id="EDR10675.1"/>
    </source>
</evidence>
<keyword evidence="3" id="KW-1185">Reference proteome</keyword>
<protein>
    <submittedName>
        <fullName evidence="2">Predicted protein</fullName>
    </submittedName>
</protein>